<dbReference type="OrthoDB" id="9810297at2"/>
<dbReference type="GO" id="GO:0003723">
    <property type="term" value="F:RNA binding"/>
    <property type="evidence" value="ECO:0007669"/>
    <property type="project" value="UniProtKB-UniRule"/>
</dbReference>
<keyword evidence="2 5" id="KW-0808">Transferase</keyword>
<evidence type="ECO:0000259" key="6">
    <source>
        <dbReference type="PROSITE" id="PS51686"/>
    </source>
</evidence>
<dbReference type="PRINTS" id="PR02008">
    <property type="entry name" value="RCMTFAMILY"/>
</dbReference>
<keyword evidence="3 5" id="KW-0949">S-adenosyl-L-methionine</keyword>
<accession>A0A1I1JJR7</accession>
<dbReference type="InterPro" id="IPR023267">
    <property type="entry name" value="RCMT"/>
</dbReference>
<feature type="binding site" evidence="5">
    <location>
        <position position="245"/>
    </location>
    <ligand>
        <name>S-adenosyl-L-methionine</name>
        <dbReference type="ChEBI" id="CHEBI:59789"/>
    </ligand>
</feature>
<protein>
    <submittedName>
        <fullName evidence="7">16S rRNA (Cytosine967-C5)-methyltransferase</fullName>
    </submittedName>
</protein>
<comment type="similarity">
    <text evidence="5">Belongs to the class I-like SAM-binding methyltransferase superfamily. RsmB/NOP family.</text>
</comment>
<evidence type="ECO:0000256" key="1">
    <source>
        <dbReference type="ARBA" id="ARBA00022603"/>
    </source>
</evidence>
<dbReference type="Gene3D" id="3.40.50.150">
    <property type="entry name" value="Vaccinia Virus protein VP39"/>
    <property type="match status" value="1"/>
</dbReference>
<evidence type="ECO:0000256" key="5">
    <source>
        <dbReference type="PROSITE-ProRule" id="PRU01023"/>
    </source>
</evidence>
<evidence type="ECO:0000256" key="3">
    <source>
        <dbReference type="ARBA" id="ARBA00022691"/>
    </source>
</evidence>
<keyword evidence="4 5" id="KW-0694">RNA-binding</keyword>
<feature type="binding site" evidence="5">
    <location>
        <position position="292"/>
    </location>
    <ligand>
        <name>S-adenosyl-L-methionine</name>
        <dbReference type="ChEBI" id="CHEBI:59789"/>
    </ligand>
</feature>
<dbReference type="PANTHER" id="PTHR22807:SF30">
    <property type="entry name" value="28S RRNA (CYTOSINE(4447)-C(5))-METHYLTRANSFERASE-RELATED"/>
    <property type="match status" value="1"/>
</dbReference>
<sequence>MSAEKRVTQQIRTVERLLNEYERERNIPLARFLTAFYKRNRQMGSNDRRVISRLAYHYFRIGTALPVATVAERLAVAEFLCSSESQVVQYLLPDLYRFIQATSDEKLALLEAHTGFRLADVFPLQGLLSAGMDSAVFIKSLFIQPDLFIRIRRGHQREVTAALTDAGVSYRELGEYAVALPNGTRLGHIAGITGKYEVQDYTSQQTAKYVRASAGESWWDACAGAGGKSLLLMDHHPETALLVSDVRGSILRNLDERFDAAGIKSYRKKIIDLTRDTTAVLGNERFDGIILDAPCTGSGTWGRTPEMISSFNKHSIDRFAALQTHIAGNVVKHLKPGKPMVYITCSVFAQENENIVAYLQESHGLHLEAMDLLAGYPYKGDSMFAARLVRG</sequence>
<keyword evidence="1 5" id="KW-0489">Methyltransferase</keyword>
<dbReference type="AlphaFoldDB" id="A0A1I1JJR7"/>
<reference evidence="7 8" key="1">
    <citation type="submission" date="2016-10" db="EMBL/GenBank/DDBJ databases">
        <authorList>
            <person name="de Groot N.N."/>
        </authorList>
    </citation>
    <scope>NUCLEOTIDE SEQUENCE [LARGE SCALE GENOMIC DNA]</scope>
    <source>
        <strain evidence="7 8">DSM 22900</strain>
    </source>
</reference>
<evidence type="ECO:0000256" key="4">
    <source>
        <dbReference type="ARBA" id="ARBA00022884"/>
    </source>
</evidence>
<feature type="domain" description="SAM-dependent MTase RsmB/NOP-type" evidence="6">
    <location>
        <begin position="124"/>
        <end position="391"/>
    </location>
</feature>
<dbReference type="Pfam" id="PF01189">
    <property type="entry name" value="Methyltr_RsmB-F"/>
    <property type="match status" value="1"/>
</dbReference>
<dbReference type="RefSeq" id="WP_090974046.1">
    <property type="nucleotide sequence ID" value="NZ_FOLL01000012.1"/>
</dbReference>
<name>A0A1I1JJR7_9SPHI</name>
<evidence type="ECO:0000313" key="7">
    <source>
        <dbReference type="EMBL" id="SFC48726.1"/>
    </source>
</evidence>
<keyword evidence="8" id="KW-1185">Reference proteome</keyword>
<dbReference type="Proteomes" id="UP000199577">
    <property type="component" value="Unassembled WGS sequence"/>
</dbReference>
<organism evidence="7 8">
    <name type="scientific">Parapedobacter composti</name>
    <dbReference type="NCBI Taxonomy" id="623281"/>
    <lineage>
        <taxon>Bacteria</taxon>
        <taxon>Pseudomonadati</taxon>
        <taxon>Bacteroidota</taxon>
        <taxon>Sphingobacteriia</taxon>
        <taxon>Sphingobacteriales</taxon>
        <taxon>Sphingobacteriaceae</taxon>
        <taxon>Parapedobacter</taxon>
    </lineage>
</organism>
<dbReference type="GO" id="GO:0001510">
    <property type="term" value="P:RNA methylation"/>
    <property type="evidence" value="ECO:0007669"/>
    <property type="project" value="InterPro"/>
</dbReference>
<evidence type="ECO:0000256" key="2">
    <source>
        <dbReference type="ARBA" id="ARBA00022679"/>
    </source>
</evidence>
<dbReference type="InterPro" id="IPR049560">
    <property type="entry name" value="MeTrfase_RsmB-F_NOP2_cat"/>
</dbReference>
<comment type="caution">
    <text evidence="5">Lacks conserved residue(s) required for the propagation of feature annotation.</text>
</comment>
<dbReference type="SUPFAM" id="SSF53335">
    <property type="entry name" value="S-adenosyl-L-methionine-dependent methyltransferases"/>
    <property type="match status" value="1"/>
</dbReference>
<dbReference type="STRING" id="623281.SAMN05421747_11278"/>
<evidence type="ECO:0000313" key="8">
    <source>
        <dbReference type="Proteomes" id="UP000199577"/>
    </source>
</evidence>
<gene>
    <name evidence="7" type="ORF">SAMN05421747_11278</name>
</gene>
<feature type="binding site" evidence="5">
    <location>
        <position position="272"/>
    </location>
    <ligand>
        <name>S-adenosyl-L-methionine</name>
        <dbReference type="ChEBI" id="CHEBI:59789"/>
    </ligand>
</feature>
<dbReference type="InterPro" id="IPR029063">
    <property type="entry name" value="SAM-dependent_MTases_sf"/>
</dbReference>
<dbReference type="EMBL" id="FOLL01000012">
    <property type="protein sequence ID" value="SFC48726.1"/>
    <property type="molecule type" value="Genomic_DNA"/>
</dbReference>
<dbReference type="PANTHER" id="PTHR22807">
    <property type="entry name" value="NOP2 YEAST -RELATED NOL1/NOP2/FMU SUN DOMAIN-CONTAINING"/>
    <property type="match status" value="1"/>
</dbReference>
<dbReference type="PROSITE" id="PS51686">
    <property type="entry name" value="SAM_MT_RSMB_NOP"/>
    <property type="match status" value="1"/>
</dbReference>
<feature type="active site" description="Nucleophile" evidence="5">
    <location>
        <position position="345"/>
    </location>
</feature>
<dbReference type="GO" id="GO:0008173">
    <property type="term" value="F:RNA methyltransferase activity"/>
    <property type="evidence" value="ECO:0007669"/>
    <property type="project" value="InterPro"/>
</dbReference>
<dbReference type="InterPro" id="IPR001678">
    <property type="entry name" value="MeTrfase_RsmB-F_NOP2_dom"/>
</dbReference>
<proteinExistence type="inferred from homology"/>